<dbReference type="GO" id="GO:0005829">
    <property type="term" value="C:cytosol"/>
    <property type="evidence" value="ECO:0007669"/>
    <property type="project" value="TreeGrafter"/>
</dbReference>
<keyword evidence="3" id="KW-0173">Coenzyme A biosynthesis</keyword>
<protein>
    <submittedName>
        <fullName evidence="4">Pantothenate kinase 4 (Trinotate prediction)</fullName>
    </submittedName>
</protein>
<dbReference type="EMBL" id="GHBR01004609">
    <property type="protein sequence ID" value="NDJ98175.1"/>
    <property type="molecule type" value="Transcribed_RNA"/>
</dbReference>
<proteinExistence type="predicted"/>
<dbReference type="InterPro" id="IPR004567">
    <property type="entry name" value="Type_II_PanK"/>
</dbReference>
<dbReference type="Gene3D" id="3.30.420.510">
    <property type="match status" value="1"/>
</dbReference>
<keyword evidence="4" id="KW-0418">Kinase</keyword>
<accession>A0A6B2G7F2</accession>
<keyword evidence="2" id="KW-0067">ATP-binding</keyword>
<dbReference type="GO" id="GO:0005634">
    <property type="term" value="C:nucleus"/>
    <property type="evidence" value="ECO:0007669"/>
    <property type="project" value="TreeGrafter"/>
</dbReference>
<dbReference type="GO" id="GO:0015937">
    <property type="term" value="P:coenzyme A biosynthetic process"/>
    <property type="evidence" value="ECO:0007669"/>
    <property type="project" value="UniProtKB-KW"/>
</dbReference>
<dbReference type="PANTHER" id="PTHR12280:SF20">
    <property type="entry name" value="4'-PHOSPHOPANTETHEINE PHOSPHATASE"/>
    <property type="match status" value="1"/>
</dbReference>
<organism evidence="4">
    <name type="scientific">Myxobolus squamalis</name>
    <name type="common">Myxosporean</name>
    <dbReference type="NCBI Taxonomy" id="59785"/>
    <lineage>
        <taxon>Eukaryota</taxon>
        <taxon>Metazoa</taxon>
        <taxon>Cnidaria</taxon>
        <taxon>Myxozoa</taxon>
        <taxon>Myxosporea</taxon>
        <taxon>Bivalvulida</taxon>
        <taxon>Platysporina</taxon>
        <taxon>Myxobolidae</taxon>
        <taxon>Myxobolus</taxon>
    </lineage>
</organism>
<evidence type="ECO:0000313" key="4">
    <source>
        <dbReference type="EMBL" id="NDJ98175.1"/>
    </source>
</evidence>
<sequence>MTSKTSYESIRYPINMYGDVKHTTLIGLDIGGSLAKLVYLVEDNHEKNDESKNIKYHMRFVKFETKYIESCLDFIQKHYLNSDNSLISNTVYATGGGSIKFKDLIINKLGLQ</sequence>
<evidence type="ECO:0000256" key="3">
    <source>
        <dbReference type="ARBA" id="ARBA00022993"/>
    </source>
</evidence>
<dbReference type="Pfam" id="PF03630">
    <property type="entry name" value="Fumble"/>
    <property type="match status" value="1"/>
</dbReference>
<dbReference type="AlphaFoldDB" id="A0A6B2G7F2"/>
<reference evidence="4" key="1">
    <citation type="submission" date="2018-11" db="EMBL/GenBank/DDBJ databases">
        <title>Myxobolus squamalis genome and transcriptome.</title>
        <authorList>
            <person name="Yahalomi D."/>
            <person name="Atkinson S.D."/>
            <person name="Neuhof M."/>
            <person name="Chang E.S."/>
            <person name="Philippe H."/>
            <person name="Cartwright P."/>
            <person name="Bartholomew J.L."/>
            <person name="Huchon D."/>
        </authorList>
    </citation>
    <scope>NUCLEOTIDE SEQUENCE</scope>
    <source>
        <strain evidence="4">71B08</strain>
        <tissue evidence="4">Whole</tissue>
    </source>
</reference>
<dbReference type="GO" id="GO:0005524">
    <property type="term" value="F:ATP binding"/>
    <property type="evidence" value="ECO:0007669"/>
    <property type="project" value="UniProtKB-KW"/>
</dbReference>
<keyword evidence="1" id="KW-0547">Nucleotide-binding</keyword>
<evidence type="ECO:0000256" key="1">
    <source>
        <dbReference type="ARBA" id="ARBA00022741"/>
    </source>
</evidence>
<dbReference type="PANTHER" id="PTHR12280">
    <property type="entry name" value="PANTOTHENATE KINASE"/>
    <property type="match status" value="1"/>
</dbReference>
<dbReference type="SUPFAM" id="SSF53067">
    <property type="entry name" value="Actin-like ATPase domain"/>
    <property type="match status" value="1"/>
</dbReference>
<keyword evidence="4" id="KW-0808">Transferase</keyword>
<dbReference type="InterPro" id="IPR043129">
    <property type="entry name" value="ATPase_NBD"/>
</dbReference>
<dbReference type="GO" id="GO:0004594">
    <property type="term" value="F:pantothenate kinase activity"/>
    <property type="evidence" value="ECO:0007669"/>
    <property type="project" value="TreeGrafter"/>
</dbReference>
<name>A0A6B2G7F2_MYXSQ</name>
<evidence type="ECO:0000256" key="2">
    <source>
        <dbReference type="ARBA" id="ARBA00022840"/>
    </source>
</evidence>